<dbReference type="InterPro" id="IPR036388">
    <property type="entry name" value="WH-like_DNA-bd_sf"/>
</dbReference>
<evidence type="ECO:0008006" key="3">
    <source>
        <dbReference type="Google" id="ProtNLM"/>
    </source>
</evidence>
<proteinExistence type="predicted"/>
<keyword evidence="1" id="KW-0175">Coiled coil</keyword>
<sequence length="403" mass="46813">MEITENPNWRTLHKDSNNGYQKVVKRLGNDVILYSIETDHDISLDTMNIDMLQTVLQDSKIGNKPVCLLWNMKHITNISLTYKKQIANLIYNRRVHFGIVVFFNVEPVCMTLVQTFAAMVPEDMTVLIKQNYTEAVNTTLAWKEGLPVDTIYESAEEEKYELQKNEFLAALARISWLDMMEQSIPMPSNDDKLLPFFQAISHLQSDLLEISRNKEQELRQIEQDGEKTLTEKNILLNAQKELYKKLKNQLEKEKSALTARIATQEMELTRISTAVVEKTSALRQLLDLITTLDIDQSQKRTMIDICSNMIDTELIEKRLNIELTTTDSEFLSKLQKKHPNLNQRELRICLLIKLNYNTRDIARSVGISTRGMESIRYRMHKKVGLSKHQSLKSYLTELIMQRD</sequence>
<dbReference type="GO" id="GO:0003677">
    <property type="term" value="F:DNA binding"/>
    <property type="evidence" value="ECO:0007669"/>
    <property type="project" value="InterPro"/>
</dbReference>
<dbReference type="EMBL" id="CP001101">
    <property type="protein sequence ID" value="ACE04962.1"/>
    <property type="molecule type" value="Genomic_DNA"/>
</dbReference>
<dbReference type="Gene3D" id="1.10.10.10">
    <property type="entry name" value="Winged helix-like DNA-binding domain superfamily/Winged helix DNA-binding domain"/>
    <property type="match status" value="1"/>
</dbReference>
<reference evidence="2" key="1">
    <citation type="submission" date="2008-06" db="EMBL/GenBank/DDBJ databases">
        <title>Complete sequence of Chlorobium phaeobacteroides BS1.</title>
        <authorList>
            <consortium name="US DOE Joint Genome Institute"/>
            <person name="Lucas S."/>
            <person name="Copeland A."/>
            <person name="Lapidus A."/>
            <person name="Glavina del Rio T."/>
            <person name="Dalin E."/>
            <person name="Tice H."/>
            <person name="Bruce D."/>
            <person name="Goodwin L."/>
            <person name="Pitluck S."/>
            <person name="Schmutz J."/>
            <person name="Larimer F."/>
            <person name="Land M."/>
            <person name="Hauser L."/>
            <person name="Kyrpides N."/>
            <person name="Ovchinnikova G."/>
            <person name="Li T."/>
            <person name="Liu Z."/>
            <person name="Zhao F."/>
            <person name="Overmann J."/>
            <person name="Bryant D.A."/>
            <person name="Richardson P."/>
        </authorList>
    </citation>
    <scope>NUCLEOTIDE SEQUENCE [LARGE SCALE GENOMIC DNA]</scope>
    <source>
        <strain evidence="2">BS1</strain>
    </source>
</reference>
<dbReference type="AlphaFoldDB" id="B3EMX3"/>
<dbReference type="HOGENOM" id="CLU_666820_0_0_10"/>
<organism evidence="2">
    <name type="scientific">Chlorobium phaeobacteroides (strain BS1)</name>
    <dbReference type="NCBI Taxonomy" id="331678"/>
    <lineage>
        <taxon>Bacteria</taxon>
        <taxon>Pseudomonadati</taxon>
        <taxon>Chlorobiota</taxon>
        <taxon>Chlorobiia</taxon>
        <taxon>Chlorobiales</taxon>
        <taxon>Chlorobiaceae</taxon>
        <taxon>Chlorobium/Pelodictyon group</taxon>
        <taxon>Chlorobium</taxon>
    </lineage>
</organism>
<dbReference type="GO" id="GO:0006355">
    <property type="term" value="P:regulation of DNA-templated transcription"/>
    <property type="evidence" value="ECO:0007669"/>
    <property type="project" value="InterPro"/>
</dbReference>
<dbReference type="KEGG" id="cpb:Cphamn1_2052"/>
<name>B3EMX3_CHLPB</name>
<dbReference type="InterPro" id="IPR016032">
    <property type="entry name" value="Sig_transdc_resp-reg_C-effctor"/>
</dbReference>
<accession>B3EMX3</accession>
<dbReference type="eggNOG" id="COG2771">
    <property type="taxonomic scope" value="Bacteria"/>
</dbReference>
<evidence type="ECO:0000256" key="1">
    <source>
        <dbReference type="SAM" id="Coils"/>
    </source>
</evidence>
<dbReference type="SUPFAM" id="SSF46894">
    <property type="entry name" value="C-terminal effector domain of the bipartite response regulators"/>
    <property type="match status" value="1"/>
</dbReference>
<evidence type="ECO:0000313" key="2">
    <source>
        <dbReference type="EMBL" id="ACE04962.1"/>
    </source>
</evidence>
<dbReference type="STRING" id="331678.Cphamn1_2052"/>
<gene>
    <name evidence="2" type="ordered locus">Cphamn1_2052</name>
</gene>
<protein>
    <recommendedName>
        <fullName evidence="3">Transcriptional regulator</fullName>
    </recommendedName>
</protein>
<feature type="coiled-coil region" evidence="1">
    <location>
        <begin position="229"/>
        <end position="267"/>
    </location>
</feature>